<feature type="transmembrane region" description="Helical" evidence="4">
    <location>
        <begin position="383"/>
        <end position="408"/>
    </location>
</feature>
<keyword evidence="4" id="KW-1133">Transmembrane helix</keyword>
<dbReference type="SUPFAM" id="SSF56112">
    <property type="entry name" value="Protein kinase-like (PK-like)"/>
    <property type="match status" value="1"/>
</dbReference>
<dbReference type="InterPro" id="IPR008271">
    <property type="entry name" value="Ser/Thr_kinase_AS"/>
</dbReference>
<evidence type="ECO:0000259" key="5">
    <source>
        <dbReference type="PROSITE" id="PS50011"/>
    </source>
</evidence>
<dbReference type="SMART" id="SM00320">
    <property type="entry name" value="WD40"/>
    <property type="match status" value="13"/>
</dbReference>
<dbReference type="Pfam" id="PF00069">
    <property type="entry name" value="Pkinase"/>
    <property type="match status" value="1"/>
</dbReference>
<dbReference type="InterPro" id="IPR011009">
    <property type="entry name" value="Kinase-like_dom_sf"/>
</dbReference>
<dbReference type="Pfam" id="PF00400">
    <property type="entry name" value="WD40"/>
    <property type="match status" value="5"/>
</dbReference>
<dbReference type="SUPFAM" id="SSF50978">
    <property type="entry name" value="WD40 repeat-like"/>
    <property type="match status" value="2"/>
</dbReference>
<dbReference type="PROSITE" id="PS50082">
    <property type="entry name" value="WD_REPEATS_2"/>
    <property type="match status" value="4"/>
</dbReference>
<dbReference type="SMART" id="SM00220">
    <property type="entry name" value="S_TKc"/>
    <property type="match status" value="1"/>
</dbReference>
<dbReference type="InterPro" id="IPR050505">
    <property type="entry name" value="WDR55/POC1"/>
</dbReference>
<keyword evidence="1 3" id="KW-0853">WD repeat</keyword>
<proteinExistence type="predicted"/>
<feature type="repeat" description="WD" evidence="3">
    <location>
        <begin position="949"/>
        <end position="990"/>
    </location>
</feature>
<dbReference type="CDD" id="cd00200">
    <property type="entry name" value="WD40"/>
    <property type="match status" value="1"/>
</dbReference>
<dbReference type="AlphaFoldDB" id="A0A518I2H7"/>
<evidence type="ECO:0000313" key="6">
    <source>
        <dbReference type="EMBL" id="QDV47313.1"/>
    </source>
</evidence>
<dbReference type="PROSITE" id="PS50011">
    <property type="entry name" value="PROTEIN_KINASE_DOM"/>
    <property type="match status" value="1"/>
</dbReference>
<dbReference type="PANTHER" id="PTHR44019">
    <property type="entry name" value="WD REPEAT-CONTAINING PROTEIN 55"/>
    <property type="match status" value="1"/>
</dbReference>
<reference evidence="6 7" key="1">
    <citation type="submission" date="2019-03" db="EMBL/GenBank/DDBJ databases">
        <title>Deep-cultivation of Planctomycetes and their phenomic and genomic characterization uncovers novel biology.</title>
        <authorList>
            <person name="Wiegand S."/>
            <person name="Jogler M."/>
            <person name="Boedeker C."/>
            <person name="Pinto D."/>
            <person name="Vollmers J."/>
            <person name="Rivas-Marin E."/>
            <person name="Kohn T."/>
            <person name="Peeters S.H."/>
            <person name="Heuer A."/>
            <person name="Rast P."/>
            <person name="Oberbeckmann S."/>
            <person name="Bunk B."/>
            <person name="Jeske O."/>
            <person name="Meyerdierks A."/>
            <person name="Storesund J.E."/>
            <person name="Kallscheuer N."/>
            <person name="Luecker S."/>
            <person name="Lage O.M."/>
            <person name="Pohl T."/>
            <person name="Merkel B.J."/>
            <person name="Hornburger P."/>
            <person name="Mueller R.-W."/>
            <person name="Bruemmer F."/>
            <person name="Labrenz M."/>
            <person name="Spormann A.M."/>
            <person name="Op den Camp H."/>
            <person name="Overmann J."/>
            <person name="Amann R."/>
            <person name="Jetten M.S.M."/>
            <person name="Mascher T."/>
            <person name="Medema M.H."/>
            <person name="Devos D.P."/>
            <person name="Kaster A.-K."/>
            <person name="Ovreas L."/>
            <person name="Rohde M."/>
            <person name="Galperin M.Y."/>
            <person name="Jogler C."/>
        </authorList>
    </citation>
    <scope>NUCLEOTIDE SEQUENCE [LARGE SCALE GENOMIC DNA]</scope>
    <source>
        <strain evidence="6 7">Enr13</strain>
    </source>
</reference>
<dbReference type="GO" id="GO:0005524">
    <property type="term" value="F:ATP binding"/>
    <property type="evidence" value="ECO:0007669"/>
    <property type="project" value="InterPro"/>
</dbReference>
<dbReference type="InterPro" id="IPR036322">
    <property type="entry name" value="WD40_repeat_dom_sf"/>
</dbReference>
<keyword evidence="4" id="KW-0812">Transmembrane</keyword>
<dbReference type="Gene3D" id="2.130.10.10">
    <property type="entry name" value="YVTN repeat-like/Quinoprotein amine dehydrogenase"/>
    <property type="match status" value="4"/>
</dbReference>
<dbReference type="OrthoDB" id="500858at2"/>
<dbReference type="KEGG" id="snep:Enr13x_72220"/>
<dbReference type="CDD" id="cd14014">
    <property type="entry name" value="STKc_PknB_like"/>
    <property type="match status" value="1"/>
</dbReference>
<evidence type="ECO:0000313" key="7">
    <source>
        <dbReference type="Proteomes" id="UP000319004"/>
    </source>
</evidence>
<dbReference type="InterPro" id="IPR015943">
    <property type="entry name" value="WD40/YVTN_repeat-like_dom_sf"/>
</dbReference>
<dbReference type="Gene3D" id="1.10.510.10">
    <property type="entry name" value="Transferase(Phosphotransferase) domain 1"/>
    <property type="match status" value="1"/>
</dbReference>
<dbReference type="RefSeq" id="WP_145391395.1">
    <property type="nucleotide sequence ID" value="NZ_CP037423.1"/>
</dbReference>
<evidence type="ECO:0000256" key="3">
    <source>
        <dbReference type="PROSITE-ProRule" id="PRU00221"/>
    </source>
</evidence>
<organism evidence="6 7">
    <name type="scientific">Stieleria neptunia</name>
    <dbReference type="NCBI Taxonomy" id="2527979"/>
    <lineage>
        <taxon>Bacteria</taxon>
        <taxon>Pseudomonadati</taxon>
        <taxon>Planctomycetota</taxon>
        <taxon>Planctomycetia</taxon>
        <taxon>Pirellulales</taxon>
        <taxon>Pirellulaceae</taxon>
        <taxon>Stieleria</taxon>
    </lineage>
</organism>
<dbReference type="PROSITE" id="PS50294">
    <property type="entry name" value="WD_REPEATS_REGION"/>
    <property type="match status" value="4"/>
</dbReference>
<evidence type="ECO:0000256" key="2">
    <source>
        <dbReference type="ARBA" id="ARBA00022737"/>
    </source>
</evidence>
<dbReference type="Pfam" id="PF12894">
    <property type="entry name" value="ANAPC4_WD40"/>
    <property type="match status" value="2"/>
</dbReference>
<dbReference type="InterPro" id="IPR000719">
    <property type="entry name" value="Prot_kinase_dom"/>
</dbReference>
<evidence type="ECO:0000256" key="1">
    <source>
        <dbReference type="ARBA" id="ARBA00022574"/>
    </source>
</evidence>
<dbReference type="PANTHER" id="PTHR44019:SF8">
    <property type="entry name" value="POC1 CENTRIOLAR PROTEIN HOMOLOG"/>
    <property type="match status" value="1"/>
</dbReference>
<keyword evidence="6" id="KW-0808">Transferase</keyword>
<dbReference type="GO" id="GO:0004674">
    <property type="term" value="F:protein serine/threonine kinase activity"/>
    <property type="evidence" value="ECO:0007669"/>
    <property type="project" value="UniProtKB-EC"/>
</dbReference>
<dbReference type="Gene3D" id="3.30.200.20">
    <property type="entry name" value="Phosphorylase Kinase, domain 1"/>
    <property type="match status" value="1"/>
</dbReference>
<name>A0A518I2H7_9BACT</name>
<evidence type="ECO:0000256" key="4">
    <source>
        <dbReference type="SAM" id="Phobius"/>
    </source>
</evidence>
<dbReference type="PROSITE" id="PS00108">
    <property type="entry name" value="PROTEIN_KINASE_ST"/>
    <property type="match status" value="1"/>
</dbReference>
<keyword evidence="6" id="KW-0418">Kinase</keyword>
<dbReference type="InterPro" id="IPR001680">
    <property type="entry name" value="WD40_rpt"/>
</dbReference>
<feature type="repeat" description="WD" evidence="3">
    <location>
        <begin position="1044"/>
        <end position="1085"/>
    </location>
</feature>
<dbReference type="EMBL" id="CP037423">
    <property type="protein sequence ID" value="QDV47313.1"/>
    <property type="molecule type" value="Genomic_DNA"/>
</dbReference>
<accession>A0A518I2H7</accession>
<sequence>MTEIVSTSSSHDSDSWSAIQLIFEKALSVSEPERAAVIDAACGNDLKLRQEVLGLLEAHDSSEDSLEAYASRDADADPLDHLALLQESLAGYEIRRELKRGGQGVVYEAIQTGTNQRVALKFLLAGPLADKADKRRFRREVELIGGLRHPGIVRVFDSGLAAGQYFYVMEFVDGEHLDQYARTRCRSIADRVELIIRVCEAMQHAHLHGIIHRDLKPSNILVDENGCPHIVDFGLARMTHRGSDQTLQLSMTGQIMGTVAYMSPEQASGRHAETDVRSDVYSLGVMLYEILSGELPYELGDTVTDSILMIRHAEAKSLRGSTPPIDSDLETITLKSLHKEKSRRYVSAGALGDDLQRFLDGKPIDAKRDSTIYVVSKLLRRHLAIVGGLLALLVLIVGLAITAGFLYVSAEKASQDYRAQRDEARRLRQESMRQLYRAEMRLAGRAVGIPGGTRRIAETTDRWHPRVAGQDLRGWEWYYLRAQCEQDVDEIDFGKDLWSSALSPDGSILAVGDHDGTVHLVAPSTGTVLQTMHGGSRSIRAIAWNPLGDQVAFCDAVGNLVVWRLEDDQAVYQLSQQEAYADVTWNHEGSQIAATNLDGLIQIIDATNGDEIRRLPTKRFSVRTLQWNPHRNELTSGGPSLVVWDPDTGEALHRIDESEFNTTAVAWGNGECLASAVTEGTACLRRIGSDSVQIEWTVALRGHPTKMVWSPDQTQIAVACKDSSLRILDAKSGRISRWLGSGIDVIRGVHWHPNGKSLIAVTQNGLLRHWNLSQTHGNRLIAHHGRFRVMEVQWSPDGQRIAYHGTAPIATLMDSRSGQQLAQWTGDAGLSGLCFSPGGDRIAVLDRSGKVIIGDVDSGDVLLTFAGHKTHVTSAAWNPNGKQIFTGGIGGRSCVWDASTGEVLHHLFHRKSNIVDVAWHPSLPIVFTADAKGMVVGWNPRSGEKRFAIRAHQQRIRDIDLSPSGEHFITGSLDQTIKIWNLKTLQMAAMIEGHTGPITAARWNPSGREIASSGEDGTIKIWTIDGSEAGGPEEELSAIEVLTIDASDSAIESIDWSTDGQSLLSADTAGDIRLWDARPAEGRKAVHQPEPNPLPLLLAPLHTEPF</sequence>
<feature type="repeat" description="WD" evidence="3">
    <location>
        <begin position="865"/>
        <end position="906"/>
    </location>
</feature>
<dbReference type="Proteomes" id="UP000319004">
    <property type="component" value="Chromosome"/>
</dbReference>
<feature type="repeat" description="WD" evidence="3">
    <location>
        <begin position="991"/>
        <end position="1025"/>
    </location>
</feature>
<feature type="domain" description="Protein kinase" evidence="5">
    <location>
        <begin position="92"/>
        <end position="359"/>
    </location>
</feature>
<dbReference type="EC" id="2.7.11.1" evidence="6"/>
<keyword evidence="7" id="KW-1185">Reference proteome</keyword>
<keyword evidence="2" id="KW-0677">Repeat</keyword>
<dbReference type="InterPro" id="IPR024977">
    <property type="entry name" value="Apc4-like_WD40_dom"/>
</dbReference>
<protein>
    <submittedName>
        <fullName evidence="6">Serine/threonine-protein kinase PknB</fullName>
        <ecNumber evidence="6">2.7.11.1</ecNumber>
    </submittedName>
</protein>
<keyword evidence="4" id="KW-0472">Membrane</keyword>
<gene>
    <name evidence="6" type="primary">pknB_35</name>
    <name evidence="6" type="ORF">Enr13x_72220</name>
</gene>